<dbReference type="VEuPathDB" id="VectorBase:AALB20_036151"/>
<evidence type="ECO:0000313" key="4">
    <source>
        <dbReference type="Proteomes" id="UP000069272"/>
    </source>
</evidence>
<organism evidence="3 4">
    <name type="scientific">Anopheles albimanus</name>
    <name type="common">New world malaria mosquito</name>
    <dbReference type="NCBI Taxonomy" id="7167"/>
    <lineage>
        <taxon>Eukaryota</taxon>
        <taxon>Metazoa</taxon>
        <taxon>Ecdysozoa</taxon>
        <taxon>Arthropoda</taxon>
        <taxon>Hexapoda</taxon>
        <taxon>Insecta</taxon>
        <taxon>Pterygota</taxon>
        <taxon>Neoptera</taxon>
        <taxon>Endopterygota</taxon>
        <taxon>Diptera</taxon>
        <taxon>Nematocera</taxon>
        <taxon>Culicoidea</taxon>
        <taxon>Culicidae</taxon>
        <taxon>Anophelinae</taxon>
        <taxon>Anopheles</taxon>
    </lineage>
</organism>
<keyword evidence="2" id="KW-1133">Transmembrane helix</keyword>
<evidence type="ECO:0000256" key="2">
    <source>
        <dbReference type="SAM" id="Phobius"/>
    </source>
</evidence>
<dbReference type="SUPFAM" id="SSF50353">
    <property type="entry name" value="Cytokine"/>
    <property type="match status" value="1"/>
</dbReference>
<evidence type="ECO:0000313" key="3">
    <source>
        <dbReference type="EnsemblMetazoa" id="AALB009457-PA"/>
    </source>
</evidence>
<feature type="compositionally biased region" description="Basic residues" evidence="1">
    <location>
        <begin position="409"/>
        <end position="426"/>
    </location>
</feature>
<feature type="region of interest" description="Disordered" evidence="1">
    <location>
        <begin position="1"/>
        <end position="21"/>
    </location>
</feature>
<feature type="region of interest" description="Disordered" evidence="1">
    <location>
        <begin position="197"/>
        <end position="226"/>
    </location>
</feature>
<protein>
    <submittedName>
        <fullName evidence="3">Uncharacterized protein</fullName>
    </submittedName>
</protein>
<dbReference type="Gene3D" id="2.80.10.50">
    <property type="match status" value="1"/>
</dbReference>
<keyword evidence="2" id="KW-0472">Membrane</keyword>
<feature type="compositionally biased region" description="Low complexity" evidence="1">
    <location>
        <begin position="427"/>
        <end position="445"/>
    </location>
</feature>
<dbReference type="Proteomes" id="UP000069272">
    <property type="component" value="Chromosome 2R"/>
</dbReference>
<dbReference type="InterPro" id="IPR008996">
    <property type="entry name" value="IL1/FGF"/>
</dbReference>
<dbReference type="AlphaFoldDB" id="A0A182FSD0"/>
<dbReference type="STRING" id="7167.A0A182FSD0"/>
<evidence type="ECO:0000256" key="1">
    <source>
        <dbReference type="SAM" id="MobiDB-lite"/>
    </source>
</evidence>
<sequence>MTNKRVPRGAGKGKGKDNGKRYYAVRNGRMGRGLRLGTFLMYYKKRENQVHLEPVAASRIRRRALALLGALLLVILVWPPCGASMPTALPPVIPWQIVPPSRPHPAAIMLPVPLPLSPTPTVDTSGPRGPLKRPPTDPRDQQQMEEEQPKETATEHQRQRQQQPAPAAMVSADPRSSRWLSEFRRFMRVLKLSAVGTDAHGRQHKPFEPSTHRSDNRSDRRQYGCGGDGGVCDSALNAKSEPTAASTPAGVTVNSDGDNSAVQSHENSGPRLAKRDYLIEPFDKNKSQSANRPASGVLAETGARLVKVESRDSATTIVPGARQHAKFDDTVADDEQRWRRWWWRQRRPIDHLPSLASGADSQPPSEHVAITSALDGAVVSRTKRNANGGASNPHRHQHKLPANGTGAGHNRRPGGRSQHHQQHHHQQQQQQQQIELQQQQHQQQHNESNLERNERSANLSHISGATRKIQLFIKNRYIQLLPDGTVNGTHDDLSDYTRSNRQQAADPQFAFVDSMVAYNTIVNHGNRNRHERKSSFLG</sequence>
<dbReference type="EnsemblMetazoa" id="AALB009457-RA">
    <property type="protein sequence ID" value="AALB009457-PA"/>
    <property type="gene ID" value="AALB009457"/>
</dbReference>
<accession>A0A182FSD0</accession>
<reference evidence="3 4" key="1">
    <citation type="journal article" date="2017" name="G3 (Bethesda)">
        <title>The Physical Genome Mapping of Anopheles albimanus Corrected Scaffold Misassemblies and Identified Interarm Rearrangements in Genus Anopheles.</title>
        <authorList>
            <person name="Artemov G.N."/>
            <person name="Peery A.N."/>
            <person name="Jiang X."/>
            <person name="Tu Z."/>
            <person name="Stegniy V.N."/>
            <person name="Sharakhova M.V."/>
            <person name="Sharakhov I.V."/>
        </authorList>
    </citation>
    <scope>NUCLEOTIDE SEQUENCE [LARGE SCALE GENOMIC DNA]</scope>
    <source>
        <strain evidence="3 4">ALBI9_A</strain>
    </source>
</reference>
<feature type="compositionally biased region" description="Basic and acidic residues" evidence="1">
    <location>
        <begin position="199"/>
        <end position="222"/>
    </location>
</feature>
<reference evidence="3" key="2">
    <citation type="submission" date="2022-08" db="UniProtKB">
        <authorList>
            <consortium name="EnsemblMetazoa"/>
        </authorList>
    </citation>
    <scope>IDENTIFICATION</scope>
    <source>
        <strain evidence="3">STECLA/ALBI9_A</strain>
    </source>
</reference>
<proteinExistence type="predicted"/>
<feature type="compositionally biased region" description="Basic and acidic residues" evidence="1">
    <location>
        <begin position="134"/>
        <end position="158"/>
    </location>
</feature>
<feature type="region of interest" description="Disordered" evidence="1">
    <location>
        <begin position="383"/>
        <end position="455"/>
    </location>
</feature>
<feature type="compositionally biased region" description="Basic residues" evidence="1">
    <location>
        <begin position="1"/>
        <end position="13"/>
    </location>
</feature>
<keyword evidence="2" id="KW-0812">Transmembrane</keyword>
<feature type="region of interest" description="Disordered" evidence="1">
    <location>
        <begin position="241"/>
        <end position="273"/>
    </location>
</feature>
<feature type="transmembrane region" description="Helical" evidence="2">
    <location>
        <begin position="64"/>
        <end position="80"/>
    </location>
</feature>
<feature type="region of interest" description="Disordered" evidence="1">
    <location>
        <begin position="117"/>
        <end position="173"/>
    </location>
</feature>
<keyword evidence="4" id="KW-1185">Reference proteome</keyword>
<dbReference type="VEuPathDB" id="VectorBase:AALB009457"/>
<name>A0A182FSD0_ANOAL</name>
<feature type="compositionally biased region" description="Polar residues" evidence="1">
    <location>
        <begin position="252"/>
        <end position="267"/>
    </location>
</feature>